<dbReference type="AlphaFoldDB" id="A0A0H4I4X0"/>
<dbReference type="PATRIC" id="fig|330734.3.peg.2237"/>
<dbReference type="PANTHER" id="PTHR43859:SF4">
    <property type="entry name" value="BUTANOATE--COA LIGASE AAE1-RELATED"/>
    <property type="match status" value="1"/>
</dbReference>
<dbReference type="PROSITE" id="PS00455">
    <property type="entry name" value="AMP_BINDING"/>
    <property type="match status" value="1"/>
</dbReference>
<dbReference type="CDD" id="cd12119">
    <property type="entry name" value="ttLC_FACS_AlkK_like"/>
    <property type="match status" value="1"/>
</dbReference>
<dbReference type="Proteomes" id="UP000036406">
    <property type="component" value="Chromosome"/>
</dbReference>
<dbReference type="InterPro" id="IPR020845">
    <property type="entry name" value="AMP-binding_CS"/>
</dbReference>
<comment type="similarity">
    <text evidence="1">Belongs to the ATP-dependent AMP-binding enzyme family.</text>
</comment>
<dbReference type="Gene3D" id="3.40.50.12780">
    <property type="entry name" value="N-terminal domain of ligase-like"/>
    <property type="match status" value="1"/>
</dbReference>
<evidence type="ECO:0000259" key="5">
    <source>
        <dbReference type="Pfam" id="PF00501"/>
    </source>
</evidence>
<dbReference type="PANTHER" id="PTHR43859">
    <property type="entry name" value="ACYL-ACTIVATING ENZYME"/>
    <property type="match status" value="1"/>
</dbReference>
<dbReference type="InterPro" id="IPR042099">
    <property type="entry name" value="ANL_N_sf"/>
</dbReference>
<dbReference type="GO" id="GO:0016874">
    <property type="term" value="F:ligase activity"/>
    <property type="evidence" value="ECO:0007669"/>
    <property type="project" value="UniProtKB-KW"/>
</dbReference>
<dbReference type="Pfam" id="PF13193">
    <property type="entry name" value="AMP-binding_C"/>
    <property type="match status" value="1"/>
</dbReference>
<protein>
    <submittedName>
        <fullName evidence="7">Long-chain fatty acid--CoA ligase</fullName>
    </submittedName>
</protein>
<feature type="domain" description="AMP-dependent synthetase/ligase" evidence="5">
    <location>
        <begin position="24"/>
        <end position="400"/>
    </location>
</feature>
<dbReference type="InterPro" id="IPR025110">
    <property type="entry name" value="AMP-bd_C"/>
</dbReference>
<dbReference type="Gene3D" id="3.30.300.30">
    <property type="match status" value="1"/>
</dbReference>
<proteinExistence type="inferred from homology"/>
<dbReference type="GO" id="GO:0006631">
    <property type="term" value="P:fatty acid metabolic process"/>
    <property type="evidence" value="ECO:0007669"/>
    <property type="project" value="UniProtKB-KW"/>
</dbReference>
<evidence type="ECO:0000313" key="8">
    <source>
        <dbReference type="Proteomes" id="UP000036406"/>
    </source>
</evidence>
<dbReference type="KEGG" id="mpq:ABA45_10640"/>
<keyword evidence="4" id="KW-0443">Lipid metabolism</keyword>
<accession>A0A0H4I4X0</accession>
<keyword evidence="2 7" id="KW-0436">Ligase</keyword>
<dbReference type="InterPro" id="IPR045851">
    <property type="entry name" value="AMP-bd_C_sf"/>
</dbReference>
<dbReference type="Pfam" id="PF00501">
    <property type="entry name" value="AMP-binding"/>
    <property type="match status" value="1"/>
</dbReference>
<keyword evidence="3" id="KW-0276">Fatty acid metabolism</keyword>
<sequence>MRGLMMDAPLSITTIMCHAQTTAANTKLISRRADGSVCRLTYHQAFVRIAKLANALDCLNLNADARVGTLAWNDNRHFELHYAVPCSGRICHTINPKLFSEQIKFIINDAEDEALFIDPQFIPVIEDMMDQLPSVKHWIALCSADSLPISKLPNLKSYESLLACEKSIYDWPFLDENRASNLCYTSGTTGDPKGVLGSHRSIVLQCMSQNMASNLGLTSEDAVMPMVPMFHVNAWCMPYSAPMAGAALVLPGPNVSDASAMVDLINQEKVTFSLAVPTLWSGINQYLKSSGVSIPSLVRGVTGGAAGSLKLYEEMDSHGVTLENGWGMTELSPIGSYNRQLSWHHQLQDDARIEQRLKSGRPLFGVQMRIVDEDGNSLPHDGHTTGVLEIRGPWTCSAYYGKAQEHDWFNTGDVATIDPNGYMRITDRVKDVIKSGGEWISSIEIENVVMSHPGVREAVVIGIAHQHWSERPLLIVVPNDNNPVLTPGELLSYLEGKVPKWWIPNACEFVETLPHTATGKVSKKMLREDFNHYQWS</sequence>
<evidence type="ECO:0000256" key="3">
    <source>
        <dbReference type="ARBA" id="ARBA00022832"/>
    </source>
</evidence>
<dbReference type="RefSeq" id="WP_048385985.1">
    <property type="nucleotide sequence ID" value="NZ_CP011494.1"/>
</dbReference>
<dbReference type="NCBIfam" id="NF004837">
    <property type="entry name" value="PRK06187.1"/>
    <property type="match status" value="1"/>
</dbReference>
<evidence type="ECO:0000256" key="1">
    <source>
        <dbReference type="ARBA" id="ARBA00006432"/>
    </source>
</evidence>
<evidence type="ECO:0000313" key="7">
    <source>
        <dbReference type="EMBL" id="AKO52803.1"/>
    </source>
</evidence>
<dbReference type="InterPro" id="IPR000873">
    <property type="entry name" value="AMP-dep_synth/lig_dom"/>
</dbReference>
<dbReference type="EMBL" id="CP011494">
    <property type="protein sequence ID" value="AKO52803.1"/>
    <property type="molecule type" value="Genomic_DNA"/>
</dbReference>
<feature type="domain" description="AMP-binding enzyme C-terminal" evidence="6">
    <location>
        <begin position="444"/>
        <end position="520"/>
    </location>
</feature>
<evidence type="ECO:0000259" key="6">
    <source>
        <dbReference type="Pfam" id="PF13193"/>
    </source>
</evidence>
<dbReference type="FunFam" id="3.30.300.30:FF:000008">
    <property type="entry name" value="2,3-dihydroxybenzoate-AMP ligase"/>
    <property type="match status" value="1"/>
</dbReference>
<gene>
    <name evidence="7" type="ORF">ABA45_10640</name>
</gene>
<dbReference type="SUPFAM" id="SSF56801">
    <property type="entry name" value="Acetyl-CoA synthetase-like"/>
    <property type="match status" value="1"/>
</dbReference>
<organism evidence="7 8">
    <name type="scientific">Marinobacter psychrophilus</name>
    <dbReference type="NCBI Taxonomy" id="330734"/>
    <lineage>
        <taxon>Bacteria</taxon>
        <taxon>Pseudomonadati</taxon>
        <taxon>Pseudomonadota</taxon>
        <taxon>Gammaproteobacteria</taxon>
        <taxon>Pseudomonadales</taxon>
        <taxon>Marinobacteraceae</taxon>
        <taxon>Marinobacter</taxon>
    </lineage>
</organism>
<evidence type="ECO:0000256" key="4">
    <source>
        <dbReference type="ARBA" id="ARBA00023098"/>
    </source>
</evidence>
<keyword evidence="8" id="KW-1185">Reference proteome</keyword>
<reference evidence="7 8" key="1">
    <citation type="submission" date="2015-05" db="EMBL/GenBank/DDBJ databases">
        <title>Complete genome of Marinobacter psychrophilus strain 20041T isolated from sea-ice of the Canadian Basin.</title>
        <authorList>
            <person name="Song L."/>
            <person name="Ren L."/>
            <person name="Yu Y."/>
            <person name="Wang X."/>
        </authorList>
    </citation>
    <scope>NUCLEOTIDE SEQUENCE [LARGE SCALE GENOMIC DNA]</scope>
    <source>
        <strain evidence="7 8">20041</strain>
    </source>
</reference>
<evidence type="ECO:0000256" key="2">
    <source>
        <dbReference type="ARBA" id="ARBA00022598"/>
    </source>
</evidence>
<dbReference type="STRING" id="330734.ABA45_10640"/>
<name>A0A0H4I4X0_9GAMM</name>